<name>A0A3N7EZE8_POPTR</name>
<feature type="transmembrane region" description="Helical" evidence="2">
    <location>
        <begin position="12"/>
        <end position="32"/>
    </location>
</feature>
<keyword evidence="4" id="KW-1185">Reference proteome</keyword>
<evidence type="ECO:0000313" key="4">
    <source>
        <dbReference type="Proteomes" id="UP000006729"/>
    </source>
</evidence>
<evidence type="ECO:0000256" key="1">
    <source>
        <dbReference type="ARBA" id="ARBA00008668"/>
    </source>
</evidence>
<keyword evidence="2" id="KW-0472">Membrane</keyword>
<dbReference type="AlphaFoldDB" id="A0A3N7EZE8"/>
<evidence type="ECO:0000256" key="2">
    <source>
        <dbReference type="SAM" id="Phobius"/>
    </source>
</evidence>
<evidence type="ECO:0008006" key="5">
    <source>
        <dbReference type="Google" id="ProtNLM"/>
    </source>
</evidence>
<gene>
    <name evidence="3" type="ORF">POPTR_005G205100</name>
</gene>
<protein>
    <recommendedName>
        <fullName evidence="5">GDSL-motif lipase/hydrolase family protein</fullName>
    </recommendedName>
</protein>
<keyword evidence="2" id="KW-1133">Transmembrane helix</keyword>
<dbReference type="SMR" id="A0A3N7EZE8"/>
<dbReference type="Pfam" id="PF00657">
    <property type="entry name" value="Lipase_GDSL"/>
    <property type="match status" value="1"/>
</dbReference>
<evidence type="ECO:0000313" key="3">
    <source>
        <dbReference type="EMBL" id="RQO90817.1"/>
    </source>
</evidence>
<sequence length="390" mass="43433">MFWVAYHLLYYIWSARIFVAFLLLIHSILEVAKSLVTCRKFSICGCSCAVCMPSCLNRKSGDNAKVPAIIVFGDSSVDSGNNNFISTIAKSNFAPYGRDFPGGSATGRFCNGRLPPDFLSQAFGLKPAIPAYLDPMYNILDLATGVCFASAGSGYDNATADVLGVIPLWQELENYKDYQRRMKAYLGAKKAKEIITEALYIMSLGTNDFLENYYTIPGRRSQFTIQQYQDFLIGLAEDFVKKLYALGARKLSLTGLSPMGCLPLERATNFMHPNSCVKEYNDLALEFNGKLNQLVAKLNDELPGMKVLFANPYDLLLQLITAPSQYGFENAEVGCCGSGTFEMGIICNRDHPLTCTDADKYVFWDAFHLTDRTNQIISAYLFKDLKSKFL</sequence>
<dbReference type="InParanoid" id="A0A3N7EZE8"/>
<dbReference type="OMA" id="CENANKY"/>
<dbReference type="InterPro" id="IPR001087">
    <property type="entry name" value="GDSL"/>
</dbReference>
<accession>A0A3N7EZE8</accession>
<dbReference type="GO" id="GO:0016788">
    <property type="term" value="F:hydrolase activity, acting on ester bonds"/>
    <property type="evidence" value="ECO:0007669"/>
    <property type="project" value="InterPro"/>
</dbReference>
<proteinExistence type="inferred from homology"/>
<reference evidence="3 4" key="1">
    <citation type="journal article" date="2006" name="Science">
        <title>The genome of black cottonwood, Populus trichocarpa (Torr. &amp; Gray).</title>
        <authorList>
            <person name="Tuskan G.A."/>
            <person name="Difazio S."/>
            <person name="Jansson S."/>
            <person name="Bohlmann J."/>
            <person name="Grigoriev I."/>
            <person name="Hellsten U."/>
            <person name="Putnam N."/>
            <person name="Ralph S."/>
            <person name="Rombauts S."/>
            <person name="Salamov A."/>
            <person name="Schein J."/>
            <person name="Sterck L."/>
            <person name="Aerts A."/>
            <person name="Bhalerao R.R."/>
            <person name="Bhalerao R.P."/>
            <person name="Blaudez D."/>
            <person name="Boerjan W."/>
            <person name="Brun A."/>
            <person name="Brunner A."/>
            <person name="Busov V."/>
            <person name="Campbell M."/>
            <person name="Carlson J."/>
            <person name="Chalot M."/>
            <person name="Chapman J."/>
            <person name="Chen G.L."/>
            <person name="Cooper D."/>
            <person name="Coutinho P.M."/>
            <person name="Couturier J."/>
            <person name="Covert S."/>
            <person name="Cronk Q."/>
            <person name="Cunningham R."/>
            <person name="Davis J."/>
            <person name="Degroeve S."/>
            <person name="Dejardin A."/>
            <person name="Depamphilis C."/>
            <person name="Detter J."/>
            <person name="Dirks B."/>
            <person name="Dubchak I."/>
            <person name="Duplessis S."/>
            <person name="Ehlting J."/>
            <person name="Ellis B."/>
            <person name="Gendler K."/>
            <person name="Goodstein D."/>
            <person name="Gribskov M."/>
            <person name="Grimwood J."/>
            <person name="Groover A."/>
            <person name="Gunter L."/>
            <person name="Hamberger B."/>
            <person name="Heinze B."/>
            <person name="Helariutta Y."/>
            <person name="Henrissat B."/>
            <person name="Holligan D."/>
            <person name="Holt R."/>
            <person name="Huang W."/>
            <person name="Islam-Faridi N."/>
            <person name="Jones S."/>
            <person name="Jones-Rhoades M."/>
            <person name="Jorgensen R."/>
            <person name="Joshi C."/>
            <person name="Kangasjarvi J."/>
            <person name="Karlsson J."/>
            <person name="Kelleher C."/>
            <person name="Kirkpatrick R."/>
            <person name="Kirst M."/>
            <person name="Kohler A."/>
            <person name="Kalluri U."/>
            <person name="Larimer F."/>
            <person name="Leebens-Mack J."/>
            <person name="Leple J.C."/>
            <person name="Locascio P."/>
            <person name="Lou Y."/>
            <person name="Lucas S."/>
            <person name="Martin F."/>
            <person name="Montanini B."/>
            <person name="Napoli C."/>
            <person name="Nelson D.R."/>
            <person name="Nelson C."/>
            <person name="Nieminen K."/>
            <person name="Nilsson O."/>
            <person name="Pereda V."/>
            <person name="Peter G."/>
            <person name="Philippe R."/>
            <person name="Pilate G."/>
            <person name="Poliakov A."/>
            <person name="Razumovskaya J."/>
            <person name="Richardson P."/>
            <person name="Rinaldi C."/>
            <person name="Ritland K."/>
            <person name="Rouze P."/>
            <person name="Ryaboy D."/>
            <person name="Schmutz J."/>
            <person name="Schrader J."/>
            <person name="Segerman B."/>
            <person name="Shin H."/>
            <person name="Siddiqui A."/>
            <person name="Sterky F."/>
            <person name="Terry A."/>
            <person name="Tsai C.J."/>
            <person name="Uberbacher E."/>
            <person name="Unneberg P."/>
            <person name="Vahala J."/>
            <person name="Wall K."/>
            <person name="Wessler S."/>
            <person name="Yang G."/>
            <person name="Yin T."/>
            <person name="Douglas C."/>
            <person name="Marra M."/>
            <person name="Sandberg G."/>
            <person name="Van de Peer Y."/>
            <person name="Rokhsar D."/>
        </authorList>
    </citation>
    <scope>NUCLEOTIDE SEQUENCE [LARGE SCALE GENOMIC DNA]</scope>
    <source>
        <strain evidence="4">cv. Nisqually</strain>
    </source>
</reference>
<dbReference type="FunCoup" id="A0A3N7EZE8">
    <property type="interactions" value="59"/>
</dbReference>
<dbReference type="SUPFAM" id="SSF52266">
    <property type="entry name" value="SGNH hydrolase"/>
    <property type="match status" value="1"/>
</dbReference>
<dbReference type="PANTHER" id="PTHR45642">
    <property type="entry name" value="GDSL ESTERASE/LIPASE EXL3"/>
    <property type="match status" value="1"/>
</dbReference>
<dbReference type="InterPro" id="IPR036514">
    <property type="entry name" value="SGNH_hydro_sf"/>
</dbReference>
<organism evidence="3 4">
    <name type="scientific">Populus trichocarpa</name>
    <name type="common">Western balsam poplar</name>
    <name type="synonym">Populus balsamifera subsp. trichocarpa</name>
    <dbReference type="NCBI Taxonomy" id="3694"/>
    <lineage>
        <taxon>Eukaryota</taxon>
        <taxon>Viridiplantae</taxon>
        <taxon>Streptophyta</taxon>
        <taxon>Embryophyta</taxon>
        <taxon>Tracheophyta</taxon>
        <taxon>Spermatophyta</taxon>
        <taxon>Magnoliopsida</taxon>
        <taxon>eudicotyledons</taxon>
        <taxon>Gunneridae</taxon>
        <taxon>Pentapetalae</taxon>
        <taxon>rosids</taxon>
        <taxon>fabids</taxon>
        <taxon>Malpighiales</taxon>
        <taxon>Salicaceae</taxon>
        <taxon>Saliceae</taxon>
        <taxon>Populus</taxon>
    </lineage>
</organism>
<dbReference type="PANTHER" id="PTHR45642:SF51">
    <property type="entry name" value="GDSL-LIKE LIPASE_ACYLHYDROLASE"/>
    <property type="match status" value="1"/>
</dbReference>
<dbReference type="EMBL" id="CM009294">
    <property type="protein sequence ID" value="RQO90817.1"/>
    <property type="molecule type" value="Genomic_DNA"/>
</dbReference>
<dbReference type="FunFam" id="3.40.50.1110:FF:000003">
    <property type="entry name" value="GDSL esterase/lipase APG"/>
    <property type="match status" value="1"/>
</dbReference>
<dbReference type="CDD" id="cd01837">
    <property type="entry name" value="SGNH_plant_lipase_like"/>
    <property type="match status" value="1"/>
</dbReference>
<dbReference type="Gramene" id="Potri.005G205100.2.v4.1">
    <property type="protein sequence ID" value="Potri.005G205100.2.v4.1"/>
    <property type="gene ID" value="Potri.005G205100.v4.1"/>
</dbReference>
<dbReference type="InterPro" id="IPR035669">
    <property type="entry name" value="SGNH_plant_lipase-like"/>
</dbReference>
<dbReference type="Proteomes" id="UP000006729">
    <property type="component" value="Chromosome 5"/>
</dbReference>
<dbReference type="InterPro" id="IPR050592">
    <property type="entry name" value="GDSL_lipolytic_enzyme"/>
</dbReference>
<dbReference type="Gene3D" id="3.40.50.1110">
    <property type="entry name" value="SGNH hydrolase"/>
    <property type="match status" value="1"/>
</dbReference>
<keyword evidence="2" id="KW-0812">Transmembrane</keyword>
<comment type="similarity">
    <text evidence="1">Belongs to the 'GDSL' lipolytic enzyme family.</text>
</comment>